<organism evidence="2 3">
    <name type="scientific">Variovorax guangxiensis</name>
    <dbReference type="NCBI Taxonomy" id="1775474"/>
    <lineage>
        <taxon>Bacteria</taxon>
        <taxon>Pseudomonadati</taxon>
        <taxon>Pseudomonadota</taxon>
        <taxon>Betaproteobacteria</taxon>
        <taxon>Burkholderiales</taxon>
        <taxon>Comamonadaceae</taxon>
        <taxon>Variovorax</taxon>
    </lineage>
</organism>
<name>A0A840FR18_9BURK</name>
<reference evidence="2 3" key="1">
    <citation type="submission" date="2020-08" db="EMBL/GenBank/DDBJ databases">
        <title>Genomic Encyclopedia of Type Strains, Phase IV (KMG-V): Genome sequencing to study the core and pangenomes of soil and plant-associated prokaryotes.</title>
        <authorList>
            <person name="Whitman W."/>
        </authorList>
    </citation>
    <scope>NUCLEOTIDE SEQUENCE [LARGE SCALE GENOMIC DNA]</scope>
    <source>
        <strain evidence="2 3">34/80</strain>
    </source>
</reference>
<proteinExistence type="predicted"/>
<dbReference type="EMBL" id="JACIFZ010000003">
    <property type="protein sequence ID" value="MBB4222605.1"/>
    <property type="molecule type" value="Genomic_DNA"/>
</dbReference>
<dbReference type="Pfam" id="PF16732">
    <property type="entry name" value="ComP_DUS"/>
    <property type="match status" value="1"/>
</dbReference>
<dbReference type="AlphaFoldDB" id="A0A840FR18"/>
<dbReference type="NCBIfam" id="TIGR02532">
    <property type="entry name" value="IV_pilin_GFxxxE"/>
    <property type="match status" value="1"/>
</dbReference>
<dbReference type="InterPro" id="IPR045584">
    <property type="entry name" value="Pilin-like"/>
</dbReference>
<evidence type="ECO:0000313" key="3">
    <source>
        <dbReference type="Proteomes" id="UP000524450"/>
    </source>
</evidence>
<dbReference type="Gene3D" id="3.30.700.10">
    <property type="entry name" value="Glycoprotein, Type 4 Pilin"/>
    <property type="match status" value="1"/>
</dbReference>
<protein>
    <submittedName>
        <fullName evidence="2">Type IV pilus assembly protein PilE</fullName>
    </submittedName>
</protein>
<dbReference type="GO" id="GO:0043683">
    <property type="term" value="P:type IV pilus assembly"/>
    <property type="evidence" value="ECO:0007669"/>
    <property type="project" value="InterPro"/>
</dbReference>
<evidence type="ECO:0000256" key="1">
    <source>
        <dbReference type="SAM" id="Phobius"/>
    </source>
</evidence>
<dbReference type="PROSITE" id="PS00409">
    <property type="entry name" value="PROKAR_NTER_METHYL"/>
    <property type="match status" value="1"/>
</dbReference>
<accession>A0A840FR18</accession>
<dbReference type="PANTHER" id="PTHR30093">
    <property type="entry name" value="GENERAL SECRETION PATHWAY PROTEIN G"/>
    <property type="match status" value="1"/>
</dbReference>
<dbReference type="InterPro" id="IPR012902">
    <property type="entry name" value="N_methyl_site"/>
</dbReference>
<dbReference type="RefSeq" id="WP_184639343.1">
    <property type="nucleotide sequence ID" value="NZ_JACIFZ010000003.1"/>
</dbReference>
<gene>
    <name evidence="2" type="ORF">GGD71_003385</name>
</gene>
<keyword evidence="1" id="KW-0812">Transmembrane</keyword>
<evidence type="ECO:0000313" key="2">
    <source>
        <dbReference type="EMBL" id="MBB4222605.1"/>
    </source>
</evidence>
<dbReference type="Pfam" id="PF07963">
    <property type="entry name" value="N_methyl"/>
    <property type="match status" value="1"/>
</dbReference>
<keyword evidence="1" id="KW-0472">Membrane</keyword>
<dbReference type="InterPro" id="IPR031982">
    <property type="entry name" value="PilE-like"/>
</dbReference>
<keyword evidence="1" id="KW-1133">Transmembrane helix</keyword>
<sequence length="159" mass="16720">MNNTTKRAAVRGFTLIELMVVVAVIGILAAIAYPSYTEAVLKGRRAQARTALLELMQQQERYMTQRNAYLAFSTDATSGATTPASASSTFKVHSGDNASAPAYWLSAARCGDQALTDCVLLTAKPTRTDASAGSLTLSSTGAKGCTGTAASTNFRVCWP</sequence>
<feature type="transmembrane region" description="Helical" evidence="1">
    <location>
        <begin position="12"/>
        <end position="33"/>
    </location>
</feature>
<dbReference type="PANTHER" id="PTHR30093:SF47">
    <property type="entry name" value="TYPE IV PILUS NON-CORE MINOR PILIN PILE"/>
    <property type="match status" value="1"/>
</dbReference>
<dbReference type="Proteomes" id="UP000524450">
    <property type="component" value="Unassembled WGS sequence"/>
</dbReference>
<dbReference type="SUPFAM" id="SSF54523">
    <property type="entry name" value="Pili subunits"/>
    <property type="match status" value="1"/>
</dbReference>
<comment type="caution">
    <text evidence="2">The sequence shown here is derived from an EMBL/GenBank/DDBJ whole genome shotgun (WGS) entry which is preliminary data.</text>
</comment>